<dbReference type="Proteomes" id="UP000695000">
    <property type="component" value="Unplaced"/>
</dbReference>
<dbReference type="InterPro" id="IPR036717">
    <property type="entry name" value="GFRP_sf"/>
</dbReference>
<gene>
    <name evidence="2" type="primary">LOC108568671</name>
</gene>
<accession>A0ABM1NEW6</accession>
<dbReference type="GeneID" id="108568671"/>
<dbReference type="RefSeq" id="XP_017785366.1">
    <property type="nucleotide sequence ID" value="XM_017929877.1"/>
</dbReference>
<keyword evidence="1" id="KW-1185">Reference proteome</keyword>
<dbReference type="Gene3D" id="3.30.1410.10">
    <property type="entry name" value="GTP cyclohydrolase I feedback regulatory protein GFRP"/>
    <property type="match status" value="1"/>
</dbReference>
<evidence type="ECO:0000313" key="1">
    <source>
        <dbReference type="Proteomes" id="UP000695000"/>
    </source>
</evidence>
<name>A0ABM1NEW6_NICVS</name>
<proteinExistence type="predicted"/>
<sequence length="93" mass="10038">MEIPATLLMTSGTYVYVAVKGSVHSSTSQAYGLDKDEETALAKKYTNLCEPVVNGVLVKASPVELINALGELGYKVVTQSGESEIVWTMQREV</sequence>
<evidence type="ECO:0000313" key="2">
    <source>
        <dbReference type="RefSeq" id="XP_017785366.1"/>
    </source>
</evidence>
<organism evidence="1 2">
    <name type="scientific">Nicrophorus vespilloides</name>
    <name type="common">Boreal carrion beetle</name>
    <dbReference type="NCBI Taxonomy" id="110193"/>
    <lineage>
        <taxon>Eukaryota</taxon>
        <taxon>Metazoa</taxon>
        <taxon>Ecdysozoa</taxon>
        <taxon>Arthropoda</taxon>
        <taxon>Hexapoda</taxon>
        <taxon>Insecta</taxon>
        <taxon>Pterygota</taxon>
        <taxon>Neoptera</taxon>
        <taxon>Endopterygota</taxon>
        <taxon>Coleoptera</taxon>
        <taxon>Polyphaga</taxon>
        <taxon>Staphyliniformia</taxon>
        <taxon>Silphidae</taxon>
        <taxon>Nicrophorinae</taxon>
        <taxon>Nicrophorus</taxon>
    </lineage>
</organism>
<reference evidence="2" key="1">
    <citation type="submission" date="2025-08" db="UniProtKB">
        <authorList>
            <consortium name="RefSeq"/>
        </authorList>
    </citation>
    <scope>IDENTIFICATION</scope>
    <source>
        <tissue evidence="2">Whole Larva</tissue>
    </source>
</reference>
<protein>
    <submittedName>
        <fullName evidence="2">Uncharacterized protein LOC108568671</fullName>
    </submittedName>
</protein>